<dbReference type="RefSeq" id="WP_066086146.1">
    <property type="nucleotide sequence ID" value="NZ_CP126114.1"/>
</dbReference>
<dbReference type="InterPro" id="IPR024042">
    <property type="entry name" value="TM1646-like_dom_sf"/>
</dbReference>
<dbReference type="AlphaFoldDB" id="A0AA95MY82"/>
<organism evidence="1 2">
    <name type="scientific">Neobacillus novalis</name>
    <dbReference type="NCBI Taxonomy" id="220687"/>
    <lineage>
        <taxon>Bacteria</taxon>
        <taxon>Bacillati</taxon>
        <taxon>Bacillota</taxon>
        <taxon>Bacilli</taxon>
        <taxon>Bacillales</taxon>
        <taxon>Bacillaceae</taxon>
        <taxon>Neobacillus</taxon>
    </lineage>
</organism>
<dbReference type="SUPFAM" id="SSF158397">
    <property type="entry name" value="TM1646-like"/>
    <property type="match status" value="1"/>
</dbReference>
<dbReference type="Pfam" id="PF03885">
    <property type="entry name" value="DUF327"/>
    <property type="match status" value="1"/>
</dbReference>
<dbReference type="InterPro" id="IPR005585">
    <property type="entry name" value="DUF327"/>
</dbReference>
<dbReference type="KEGG" id="nnv:QNH39_11320"/>
<dbReference type="Gene3D" id="1.20.120.490">
    <property type="entry name" value="Hypothetical protein TM1646-like domain"/>
    <property type="match status" value="1"/>
</dbReference>
<reference evidence="1" key="1">
    <citation type="submission" date="2023-05" db="EMBL/GenBank/DDBJ databases">
        <title>Comparative genomics of Bacillaceae isolates and their secondary metabolite potential.</title>
        <authorList>
            <person name="Song L."/>
            <person name="Nielsen L.J."/>
            <person name="Mohite O."/>
            <person name="Xu X."/>
            <person name="Weber T."/>
            <person name="Kovacs A.T."/>
        </authorList>
    </citation>
    <scope>NUCLEOTIDE SEQUENCE</scope>
    <source>
        <strain evidence="1">XLM17</strain>
    </source>
</reference>
<gene>
    <name evidence="1" type="ORF">QNH39_11320</name>
</gene>
<protein>
    <submittedName>
        <fullName evidence="1">YaaR family protein</fullName>
    </submittedName>
</protein>
<sequence>MKIQPNHGVNQERFFSTREKGKETLSFHHILQEKQTTLSEARLQTIFDELEQHGSSLSRSRSLKDLIAYKQTIQSFLKEVAQNGVAIEEHKGSYPNGREKRLKMIKQVDHQLLGLSDLVLDKQAPSIDLLQKMGEIKGLLVNLYL</sequence>
<dbReference type="EMBL" id="CP126114">
    <property type="protein sequence ID" value="WHY88383.1"/>
    <property type="molecule type" value="Genomic_DNA"/>
</dbReference>
<accession>A0AA95MY82</accession>
<evidence type="ECO:0000313" key="1">
    <source>
        <dbReference type="EMBL" id="WHY88383.1"/>
    </source>
</evidence>
<dbReference type="Proteomes" id="UP001178288">
    <property type="component" value="Chromosome"/>
</dbReference>
<name>A0AA95MY82_9BACI</name>
<evidence type="ECO:0000313" key="2">
    <source>
        <dbReference type="Proteomes" id="UP001178288"/>
    </source>
</evidence>
<proteinExistence type="predicted"/>
<keyword evidence="2" id="KW-1185">Reference proteome</keyword>